<evidence type="ECO:0000256" key="1">
    <source>
        <dbReference type="SAM" id="MobiDB-lite"/>
    </source>
</evidence>
<organism evidence="2 3">
    <name type="scientific">Cyanidiococcus yangmingshanensis</name>
    <dbReference type="NCBI Taxonomy" id="2690220"/>
    <lineage>
        <taxon>Eukaryota</taxon>
        <taxon>Rhodophyta</taxon>
        <taxon>Bangiophyceae</taxon>
        <taxon>Cyanidiales</taxon>
        <taxon>Cyanidiaceae</taxon>
        <taxon>Cyanidiococcus</taxon>
    </lineage>
</organism>
<name>A0A7J7IIH8_9RHOD</name>
<gene>
    <name evidence="2" type="ORF">F1559_000658</name>
</gene>
<accession>A0A7J7IIH8</accession>
<comment type="caution">
    <text evidence="2">The sequence shown here is derived from an EMBL/GenBank/DDBJ whole genome shotgun (WGS) entry which is preliminary data.</text>
</comment>
<evidence type="ECO:0000313" key="2">
    <source>
        <dbReference type="EMBL" id="KAF6002912.1"/>
    </source>
</evidence>
<evidence type="ECO:0000313" key="3">
    <source>
        <dbReference type="Proteomes" id="UP000530660"/>
    </source>
</evidence>
<dbReference type="Proteomes" id="UP000530660">
    <property type="component" value="Unassembled WGS sequence"/>
</dbReference>
<feature type="region of interest" description="Disordered" evidence="1">
    <location>
        <begin position="529"/>
        <end position="554"/>
    </location>
</feature>
<dbReference type="EMBL" id="VWRR01000008">
    <property type="protein sequence ID" value="KAF6002912.1"/>
    <property type="molecule type" value="Genomic_DNA"/>
</dbReference>
<proteinExistence type="predicted"/>
<dbReference type="AlphaFoldDB" id="A0A7J7IIH8"/>
<protein>
    <submittedName>
        <fullName evidence="2">Uncharacterized protein</fullName>
    </submittedName>
</protein>
<dbReference type="OrthoDB" id="10475810at2759"/>
<keyword evidence="3" id="KW-1185">Reference proteome</keyword>
<sequence length="554" mass="61847">MRLGSWLRQIAVESLVGFMRSQRQRFREDGALVDLSAAERIKTHSFLIDLHDGNADYSMLIGNFLFLRASTHLHGWAGDCFERFASHEPDGWYHPPGNERAGRPRALGSWRRQQPKHPLSVLRMISAASGCRTRIVLVLGLVSALLWLICLSERHARSSLVPRHQQPERIVCDRQTEDYVALMGCCSRAGLGHALAAQNRVVYLAHRLHLRLVCDPLALRGLGHGIGDAAETFFDFCQQELCLHQLPPDHISIRFTATSLEACDERELLALIQQWRCSLEQQPSLRARPLFFQFHEVFNPGGALAPSWTYTAQWWRTLYQRRLASRAGVREFAAAVTTNQTLILAIHVRRGDQVPRGPNHKPNAYIEAGLRRNLPDAWYVAAAGAAFRAHCQRHGDARCAQRPIHIQVFSESPSVDMDGYPSRLHQWLQDRFPNATVTQHLDAPVFDALTAMTAAEVFVGSRSAFSVLVARLAAASSTVLIPPQLPSRYIDPNEAPLPCSLEQVPWQLRVVGEPPGALYWPAYTLLSQANTDSPRTTPPPPAKPGGRSTSPCGE</sequence>
<reference evidence="2 3" key="1">
    <citation type="journal article" date="2020" name="J. Phycol.">
        <title>Comparative genome analysis reveals Cyanidiococcus gen. nov., a new extremophilic red algal genus sister to Cyanidioschyzon (Cyanidioschyzonaceae, Rhodophyta).</title>
        <authorList>
            <person name="Liu S.-L."/>
            <person name="Chiang Y.-R."/>
            <person name="Yoon H.S."/>
            <person name="Fu H.-Y."/>
        </authorList>
    </citation>
    <scope>NUCLEOTIDE SEQUENCE [LARGE SCALE GENOMIC DNA]</scope>
    <source>
        <strain evidence="2 3">THAL066</strain>
    </source>
</reference>